<evidence type="ECO:0000256" key="1">
    <source>
        <dbReference type="ARBA" id="ARBA00004141"/>
    </source>
</evidence>
<keyword evidence="7" id="KW-1185">Reference proteome</keyword>
<keyword evidence="4 5" id="KW-0472">Membrane</keyword>
<dbReference type="Proteomes" id="UP000073816">
    <property type="component" value="Chromosome"/>
</dbReference>
<reference evidence="6 7" key="2">
    <citation type="journal article" date="2016" name="Genome Announc.">
        <title>Complete Genome Sequence of Algoriphagus sp. Strain M8-2, Isolated from a Brackish Lake.</title>
        <authorList>
            <person name="Muraguchi Y."/>
            <person name="Kushimoto K."/>
            <person name="Ohtsubo Y."/>
            <person name="Suzuki T."/>
            <person name="Dohra H."/>
            <person name="Kimbara K."/>
            <person name="Shintani M."/>
        </authorList>
    </citation>
    <scope>NUCLEOTIDE SEQUENCE [LARGE SCALE GENOMIC DNA]</scope>
    <source>
        <strain evidence="6 7">M8-2</strain>
    </source>
</reference>
<protein>
    <recommendedName>
        <fullName evidence="8">Colicin V production protein</fullName>
    </recommendedName>
</protein>
<reference evidence="7" key="1">
    <citation type="submission" date="2015-09" db="EMBL/GenBank/DDBJ databases">
        <title>Complete sequence of Algoriphagus sp. M8-2.</title>
        <authorList>
            <person name="Shintani M."/>
        </authorList>
    </citation>
    <scope>NUCLEOTIDE SEQUENCE [LARGE SCALE GENOMIC DNA]</scope>
    <source>
        <strain evidence="7">M8-2</strain>
    </source>
</reference>
<name>A0A142EKK2_9BACT</name>
<feature type="transmembrane region" description="Helical" evidence="5">
    <location>
        <begin position="24"/>
        <end position="45"/>
    </location>
</feature>
<proteinExistence type="predicted"/>
<dbReference type="GO" id="GO:0016020">
    <property type="term" value="C:membrane"/>
    <property type="evidence" value="ECO:0007669"/>
    <property type="project" value="UniProtKB-SubCell"/>
</dbReference>
<dbReference type="GO" id="GO:0009403">
    <property type="term" value="P:toxin biosynthetic process"/>
    <property type="evidence" value="ECO:0007669"/>
    <property type="project" value="InterPro"/>
</dbReference>
<dbReference type="KEGG" id="alm:AO498_04515"/>
<accession>A0A142EKK2</accession>
<keyword evidence="3 5" id="KW-1133">Transmembrane helix</keyword>
<keyword evidence="2 5" id="KW-0812">Transmembrane</keyword>
<dbReference type="RefSeq" id="WP_157883966.1">
    <property type="nucleotide sequence ID" value="NZ_CP012836.1"/>
</dbReference>
<evidence type="ECO:0000313" key="6">
    <source>
        <dbReference type="EMBL" id="AMQ55657.1"/>
    </source>
</evidence>
<evidence type="ECO:0000256" key="3">
    <source>
        <dbReference type="ARBA" id="ARBA00022989"/>
    </source>
</evidence>
<evidence type="ECO:0000256" key="4">
    <source>
        <dbReference type="ARBA" id="ARBA00023136"/>
    </source>
</evidence>
<sequence length="182" mass="20491">MAPIDIIILILIGLGAYEGYKKGLLLSIVGLIGFVLAIILGVYFMDPVSQWLADHSDELTFAFPIMAFLIVFFLTLIIVNLAGWVLKKMMDMILLGGFDSIAGAILGIIKSGFFISLFMWLSLQFDLKMPREWRAKSEYLQYIEPLAPSVIWVLEPIFPKVKEAIGTMAEIVEEFKKEKINP</sequence>
<feature type="transmembrane region" description="Helical" evidence="5">
    <location>
        <begin position="98"/>
        <end position="121"/>
    </location>
</feature>
<dbReference type="PANTHER" id="PTHR37306:SF1">
    <property type="entry name" value="COLICIN V PRODUCTION PROTEIN"/>
    <property type="match status" value="1"/>
</dbReference>
<dbReference type="EMBL" id="CP012836">
    <property type="protein sequence ID" value="AMQ55657.1"/>
    <property type="molecule type" value="Genomic_DNA"/>
</dbReference>
<dbReference type="PANTHER" id="PTHR37306">
    <property type="entry name" value="COLICIN V PRODUCTION PROTEIN"/>
    <property type="match status" value="1"/>
</dbReference>
<organism evidence="6 7">
    <name type="scientific">Algoriphagus sanaruensis</name>
    <dbReference type="NCBI Taxonomy" id="1727163"/>
    <lineage>
        <taxon>Bacteria</taxon>
        <taxon>Pseudomonadati</taxon>
        <taxon>Bacteroidota</taxon>
        <taxon>Cytophagia</taxon>
        <taxon>Cytophagales</taxon>
        <taxon>Cyclobacteriaceae</taxon>
        <taxon>Algoriphagus</taxon>
    </lineage>
</organism>
<evidence type="ECO:0000313" key="7">
    <source>
        <dbReference type="Proteomes" id="UP000073816"/>
    </source>
</evidence>
<dbReference type="OrthoDB" id="9799585at2"/>
<comment type="subcellular location">
    <subcellularLocation>
        <location evidence="1">Membrane</location>
        <topology evidence="1">Multi-pass membrane protein</topology>
    </subcellularLocation>
</comment>
<dbReference type="AlphaFoldDB" id="A0A142EKK2"/>
<evidence type="ECO:0000256" key="2">
    <source>
        <dbReference type="ARBA" id="ARBA00022692"/>
    </source>
</evidence>
<dbReference type="InterPro" id="IPR003825">
    <property type="entry name" value="Colicin-V_CvpA"/>
</dbReference>
<evidence type="ECO:0008006" key="8">
    <source>
        <dbReference type="Google" id="ProtNLM"/>
    </source>
</evidence>
<dbReference type="Pfam" id="PF02674">
    <property type="entry name" value="Colicin_V"/>
    <property type="match status" value="1"/>
</dbReference>
<dbReference type="PATRIC" id="fig|1727163.4.peg.939"/>
<dbReference type="STRING" id="1727163.AO498_04515"/>
<feature type="transmembrane region" description="Helical" evidence="5">
    <location>
        <begin position="65"/>
        <end position="86"/>
    </location>
</feature>
<gene>
    <name evidence="6" type="ORF">AO498_04515</name>
</gene>
<evidence type="ECO:0000256" key="5">
    <source>
        <dbReference type="SAM" id="Phobius"/>
    </source>
</evidence>